<dbReference type="PANTHER" id="PTHR30096:SF0">
    <property type="entry name" value="4,5-DOPA DIOXYGENASE EXTRADIOL-LIKE PROTEIN"/>
    <property type="match status" value="1"/>
</dbReference>
<keyword evidence="5" id="KW-0560">Oxidoreductase</keyword>
<keyword evidence="3" id="KW-0479">Metal-binding</keyword>
<name>G1UA19_CANAX</name>
<dbReference type="VEuPathDB" id="FungiDB:CAWG_05468"/>
<accession>G1UA19</accession>
<dbReference type="GO" id="GO:0008198">
    <property type="term" value="F:ferrous iron binding"/>
    <property type="evidence" value="ECO:0007669"/>
    <property type="project" value="InterPro"/>
</dbReference>
<proteinExistence type="inferred from homology"/>
<dbReference type="InterPro" id="IPR004183">
    <property type="entry name" value="Xdiol_dOase_suB"/>
</dbReference>
<feature type="domain" description="Extradiol ring-cleavage dioxygenase class III enzyme subunit B" evidence="6">
    <location>
        <begin position="51"/>
        <end position="335"/>
    </location>
</feature>
<evidence type="ECO:0000256" key="2">
    <source>
        <dbReference type="ARBA" id="ARBA00007581"/>
    </source>
</evidence>
<comment type="similarity">
    <text evidence="2">Belongs to the DODA-type extradiol aromatic ring-opening dioxygenase family.</text>
</comment>
<keyword evidence="4" id="KW-0862">Zinc</keyword>
<dbReference type="GO" id="GO:0008270">
    <property type="term" value="F:zinc ion binding"/>
    <property type="evidence" value="ECO:0007669"/>
    <property type="project" value="InterPro"/>
</dbReference>
<comment type="cofactor">
    <cofactor evidence="1">
        <name>Zn(2+)</name>
        <dbReference type="ChEBI" id="CHEBI:29105"/>
    </cofactor>
</comment>
<dbReference type="CDD" id="cd07363">
    <property type="entry name" value="45_DOPA_Dioxygenase"/>
    <property type="match status" value="1"/>
</dbReference>
<evidence type="ECO:0000256" key="3">
    <source>
        <dbReference type="ARBA" id="ARBA00022723"/>
    </source>
</evidence>
<dbReference type="Pfam" id="PF02900">
    <property type="entry name" value="LigB"/>
    <property type="match status" value="1"/>
</dbReference>
<dbReference type="VEuPathDB" id="FungiDB:C7_01150W_A"/>
<dbReference type="EMBL" id="AP006852">
    <property type="protein sequence ID" value="BAE44637.1"/>
    <property type="molecule type" value="Genomic_DNA"/>
</dbReference>
<gene>
    <name evidence="7" type="primary">CaJ7.0132</name>
    <name evidence="7" type="ORF">CaO19.6898</name>
</gene>
<sequence>MNLFFIPIIASIIYYYYFTNPNLNTKETQIANDMASQLSKKFIQNPTPFPTYFFSHGGPTFMYELDDFGNKGAWNTVKKIGNNIKKNWKPDYIIVISAHWQSKGDNLIEIDCPRNNEENPLIYDFYGFPDHMYKEEFHSKNNLFIANEIKKELEKNGFNSSLTNRGIDHGVWVPFKVAFSDYNTQSRPQPEVKGLDLPDTSVIQVSLTSRDGDFAKHFKLGEVLSKFRNELIWDESRQKYLSGLIICSGMSVHNLRDLGASFRQPKQIMPYVKPFNQLLTKTVEENHGESLLQAFLELKKNPLLRQAHPTLEHFLPIVVAGGVASKSDDNIKEVYNDSMLSLGWGVYQVGQYNNNNSSKV</sequence>
<dbReference type="InterPro" id="IPR014436">
    <property type="entry name" value="Extradiol_dOase_DODA"/>
</dbReference>
<organism evidence="7">
    <name type="scientific">Candida albicans</name>
    <name type="common">Yeast</name>
    <dbReference type="NCBI Taxonomy" id="5476"/>
    <lineage>
        <taxon>Eukaryota</taxon>
        <taxon>Fungi</taxon>
        <taxon>Dikarya</taxon>
        <taxon>Ascomycota</taxon>
        <taxon>Saccharomycotina</taxon>
        <taxon>Pichiomycetes</taxon>
        <taxon>Debaryomycetaceae</taxon>
        <taxon>Candida/Lodderomyces clade</taxon>
        <taxon>Candida</taxon>
    </lineage>
</organism>
<evidence type="ECO:0000256" key="5">
    <source>
        <dbReference type="ARBA" id="ARBA00023002"/>
    </source>
</evidence>
<dbReference type="AlphaFoldDB" id="G1UA19"/>
<dbReference type="Gene3D" id="3.40.830.10">
    <property type="entry name" value="LigB-like"/>
    <property type="match status" value="1"/>
</dbReference>
<evidence type="ECO:0000256" key="1">
    <source>
        <dbReference type="ARBA" id="ARBA00001947"/>
    </source>
</evidence>
<reference evidence="7" key="1">
    <citation type="journal article" date="2005" name="Genetics">
        <title>Sequence finishing and gene mapping for Candida albicans chromosome 7 and syntenic analysis against the Saccharomyces cerevisiae genome.</title>
        <authorList>
            <person name="Chibana H."/>
            <person name="Oka N."/>
            <person name="Nakayama H."/>
            <person name="Aoyama T."/>
            <person name="Magee B.B."/>
            <person name="Magee P.T."/>
            <person name="Mikami Y."/>
        </authorList>
    </citation>
    <scope>NUCLEOTIDE SEQUENCE</scope>
</reference>
<dbReference type="SUPFAM" id="SSF53213">
    <property type="entry name" value="LigB-like"/>
    <property type="match status" value="1"/>
</dbReference>
<evidence type="ECO:0000259" key="6">
    <source>
        <dbReference type="Pfam" id="PF02900"/>
    </source>
</evidence>
<evidence type="ECO:0000256" key="4">
    <source>
        <dbReference type="ARBA" id="ARBA00022833"/>
    </source>
</evidence>
<dbReference type="PANTHER" id="PTHR30096">
    <property type="entry name" value="4,5-DOPA DIOXYGENASE EXTRADIOL-LIKE PROTEIN"/>
    <property type="match status" value="1"/>
</dbReference>
<dbReference type="PhylomeDB" id="G1UA19"/>
<protein>
    <submittedName>
        <fullName evidence="7">Uncharacterized protein CaJ7.0132</fullName>
    </submittedName>
</protein>
<dbReference type="GO" id="GO:0016702">
    <property type="term" value="F:oxidoreductase activity, acting on single donors with incorporation of molecular oxygen, incorporation of two atoms of oxygen"/>
    <property type="evidence" value="ECO:0007669"/>
    <property type="project" value="UniProtKB-ARBA"/>
</dbReference>
<evidence type="ECO:0000313" key="7">
    <source>
        <dbReference type="EMBL" id="BAE44637.1"/>
    </source>
</evidence>